<evidence type="ECO:0000256" key="5">
    <source>
        <dbReference type="ARBA" id="ARBA00022603"/>
    </source>
</evidence>
<dbReference type="EC" id="2.1.1.85" evidence="3"/>
<keyword evidence="11" id="KW-1185">Reference proteome</keyword>
<dbReference type="STRING" id="1754190.A0A1Y2F1I1"/>
<keyword evidence="4" id="KW-0963">Cytoplasm</keyword>
<evidence type="ECO:0000256" key="2">
    <source>
        <dbReference type="ARBA" id="ARBA00004496"/>
    </source>
</evidence>
<dbReference type="PANTHER" id="PTHR14614">
    <property type="entry name" value="HEPATOCELLULAR CARCINOMA-ASSOCIATED ANTIGEN"/>
    <property type="match status" value="1"/>
</dbReference>
<evidence type="ECO:0000256" key="4">
    <source>
        <dbReference type="ARBA" id="ARBA00022490"/>
    </source>
</evidence>
<evidence type="ECO:0000256" key="1">
    <source>
        <dbReference type="ARBA" id="ARBA00004123"/>
    </source>
</evidence>
<evidence type="ECO:0000256" key="7">
    <source>
        <dbReference type="ARBA" id="ARBA00022691"/>
    </source>
</evidence>
<dbReference type="AlphaFoldDB" id="A0A1Y2F1I1"/>
<evidence type="ECO:0000256" key="8">
    <source>
        <dbReference type="ARBA" id="ARBA00023242"/>
    </source>
</evidence>
<keyword evidence="8" id="KW-0539">Nucleus</keyword>
<reference evidence="10 11" key="1">
    <citation type="submission" date="2016-08" db="EMBL/GenBank/DDBJ databases">
        <title>A Parts List for Fungal Cellulosomes Revealed by Comparative Genomics.</title>
        <authorList>
            <consortium name="DOE Joint Genome Institute"/>
            <person name="Haitjema C.H."/>
            <person name="Gilmore S.P."/>
            <person name="Henske J.K."/>
            <person name="Solomon K.V."/>
            <person name="De Groot R."/>
            <person name="Kuo A."/>
            <person name="Mondo S.J."/>
            <person name="Salamov A.A."/>
            <person name="Labutti K."/>
            <person name="Zhao Z."/>
            <person name="Chiniquy J."/>
            <person name="Barry K."/>
            <person name="Brewer H.M."/>
            <person name="Purvine S.O."/>
            <person name="Wright A.T."/>
            <person name="Boxma B."/>
            <person name="Van Alen T."/>
            <person name="Hackstein J.H."/>
            <person name="Baker S.E."/>
            <person name="Grigoriev I.V."/>
            <person name="O'Malley M.A."/>
        </authorList>
    </citation>
    <scope>NUCLEOTIDE SEQUENCE [LARGE SCALE GENOMIC DNA]</scope>
    <source>
        <strain evidence="10 11">G1</strain>
    </source>
</reference>
<dbReference type="PANTHER" id="PTHR14614:SF39">
    <property type="entry name" value="HISTIDINE PROTEIN METHYLTRANSFERASE 1 HOMOLOG"/>
    <property type="match status" value="1"/>
</dbReference>
<dbReference type="Gene3D" id="3.40.50.150">
    <property type="entry name" value="Vaccinia Virus protein VP39"/>
    <property type="match status" value="1"/>
</dbReference>
<sequence length="155" mass="17258">MSFRFNFTVNNEEENSSVVEDSKKYIQGSELVINNGEVTKTLQVIGETIAIPNSSVKMFKRNVSDIKFEIASNEEDGDNMIATAVLQQTDIIPGVYEGGLKTWECSVDLVKYLSDLQNSEFENKSILELGCGSALPGVYCLTRGANVDFQDYFYP</sequence>
<dbReference type="GO" id="GO:0005634">
    <property type="term" value="C:nucleus"/>
    <property type="evidence" value="ECO:0007669"/>
    <property type="project" value="UniProtKB-SubCell"/>
</dbReference>
<dbReference type="SUPFAM" id="SSF53335">
    <property type="entry name" value="S-adenosyl-L-methionine-dependent methyltransferases"/>
    <property type="match status" value="1"/>
</dbReference>
<organism evidence="10 11">
    <name type="scientific">Neocallimastix californiae</name>
    <dbReference type="NCBI Taxonomy" id="1754190"/>
    <lineage>
        <taxon>Eukaryota</taxon>
        <taxon>Fungi</taxon>
        <taxon>Fungi incertae sedis</taxon>
        <taxon>Chytridiomycota</taxon>
        <taxon>Chytridiomycota incertae sedis</taxon>
        <taxon>Neocallimastigomycetes</taxon>
        <taxon>Neocallimastigales</taxon>
        <taxon>Neocallimastigaceae</taxon>
        <taxon>Neocallimastix</taxon>
    </lineage>
</organism>
<evidence type="ECO:0000313" key="11">
    <source>
        <dbReference type="Proteomes" id="UP000193920"/>
    </source>
</evidence>
<proteinExistence type="inferred from homology"/>
<evidence type="ECO:0000256" key="9">
    <source>
        <dbReference type="ARBA" id="ARBA00038126"/>
    </source>
</evidence>
<dbReference type="GO" id="GO:0005737">
    <property type="term" value="C:cytoplasm"/>
    <property type="evidence" value="ECO:0007669"/>
    <property type="project" value="UniProtKB-SubCell"/>
</dbReference>
<dbReference type="InterPro" id="IPR029063">
    <property type="entry name" value="SAM-dependent_MTases_sf"/>
</dbReference>
<keyword evidence="7" id="KW-0949">S-adenosyl-L-methionine</keyword>
<dbReference type="GO" id="GO:0032259">
    <property type="term" value="P:methylation"/>
    <property type="evidence" value="ECO:0007669"/>
    <property type="project" value="UniProtKB-KW"/>
</dbReference>
<protein>
    <recommendedName>
        <fullName evidence="3">protein-histidine N-methyltransferase</fullName>
        <ecNumber evidence="3">2.1.1.85</ecNumber>
    </recommendedName>
</protein>
<dbReference type="Proteomes" id="UP000193920">
    <property type="component" value="Unassembled WGS sequence"/>
</dbReference>
<dbReference type="InterPro" id="IPR019410">
    <property type="entry name" value="Methyltransf_16"/>
</dbReference>
<keyword evidence="5" id="KW-0489">Methyltransferase</keyword>
<dbReference type="GO" id="GO:0018064">
    <property type="term" value="F:protein-L-histidine N-tele-methyltransferase activity"/>
    <property type="evidence" value="ECO:0007669"/>
    <property type="project" value="UniProtKB-EC"/>
</dbReference>
<evidence type="ECO:0000256" key="6">
    <source>
        <dbReference type="ARBA" id="ARBA00022679"/>
    </source>
</evidence>
<comment type="similarity">
    <text evidence="9">Belongs to the methyltransferase superfamily. METTL18 family.</text>
</comment>
<evidence type="ECO:0000313" key="10">
    <source>
        <dbReference type="EMBL" id="ORY76825.1"/>
    </source>
</evidence>
<dbReference type="EMBL" id="MCOG01000021">
    <property type="protein sequence ID" value="ORY76825.1"/>
    <property type="molecule type" value="Genomic_DNA"/>
</dbReference>
<comment type="caution">
    <text evidence="10">The sequence shown here is derived from an EMBL/GenBank/DDBJ whole genome shotgun (WGS) entry which is preliminary data.</text>
</comment>
<comment type="subcellular location">
    <subcellularLocation>
        <location evidence="2">Cytoplasm</location>
    </subcellularLocation>
    <subcellularLocation>
        <location evidence="1">Nucleus</location>
    </subcellularLocation>
</comment>
<dbReference type="OrthoDB" id="1723750at2759"/>
<name>A0A1Y2F1I1_9FUNG</name>
<keyword evidence="6" id="KW-0808">Transferase</keyword>
<accession>A0A1Y2F1I1</accession>
<evidence type="ECO:0000256" key="3">
    <source>
        <dbReference type="ARBA" id="ARBA00012533"/>
    </source>
</evidence>
<gene>
    <name evidence="10" type="ORF">LY90DRAFT_501696</name>
</gene>